<dbReference type="eggNOG" id="COG2267">
    <property type="taxonomic scope" value="Bacteria"/>
</dbReference>
<feature type="active site" description="Proton donor" evidence="4">
    <location>
        <position position="275"/>
    </location>
</feature>
<dbReference type="STRING" id="694327.DFW101_2126"/>
<feature type="domain" description="AB hydrolase-1" evidence="5">
    <location>
        <begin position="35"/>
        <end position="282"/>
    </location>
</feature>
<dbReference type="InterPro" id="IPR002410">
    <property type="entry name" value="Peptidase_S33"/>
</dbReference>
<dbReference type="PIRSF" id="PIRSF005539">
    <property type="entry name" value="Pept_S33_TRI_F1"/>
    <property type="match status" value="1"/>
</dbReference>
<dbReference type="EC" id="3.4.11.5" evidence="6"/>
<dbReference type="Gene3D" id="3.40.50.1820">
    <property type="entry name" value="alpha/beta hydrolase"/>
    <property type="match status" value="1"/>
</dbReference>
<dbReference type="GO" id="GO:0004177">
    <property type="term" value="F:aminopeptidase activity"/>
    <property type="evidence" value="ECO:0007669"/>
    <property type="project" value="UniProtKB-KW"/>
</dbReference>
<dbReference type="GO" id="GO:0006508">
    <property type="term" value="P:proteolysis"/>
    <property type="evidence" value="ECO:0007669"/>
    <property type="project" value="InterPro"/>
</dbReference>
<evidence type="ECO:0000313" key="6">
    <source>
        <dbReference type="EMBL" id="EHJ48132.1"/>
    </source>
</evidence>
<dbReference type="NCBIfam" id="TIGR01250">
    <property type="entry name" value="pro_imino_pep_2"/>
    <property type="match status" value="1"/>
</dbReference>
<dbReference type="Pfam" id="PF00561">
    <property type="entry name" value="Abhydrolase_1"/>
    <property type="match status" value="1"/>
</dbReference>
<feature type="active site" evidence="4">
    <location>
        <position position="248"/>
    </location>
</feature>
<evidence type="ECO:0000313" key="7">
    <source>
        <dbReference type="Proteomes" id="UP000004662"/>
    </source>
</evidence>
<dbReference type="Proteomes" id="UP000004662">
    <property type="component" value="Chromosome"/>
</dbReference>
<dbReference type="SUPFAM" id="SSF53474">
    <property type="entry name" value="alpha/beta-Hydrolases"/>
    <property type="match status" value="1"/>
</dbReference>
<keyword evidence="6" id="KW-0645">Protease</keyword>
<sequence length="304" mass="32841">MSAMFPSQGEGAMFVDVPGGRVYCRTVGHGAPGLPLLVLHGGPGVPHDYLEPLEALADERPVVFYDQLGCGLSDRPDDPALFTVSRFVAELDAVRRALKLSRLHLLGQSWGTMLAVDYLLEKGQAGVAGLVLSGPCLSARQFAADQREHLAQMPEDVRLAIAAAEATADFASPAYEAAVTAFYARHVCRLDPWPECLTRAIEKMGHPVYARMWGPSEFTVTGCLAGYDRTGDLGGLRLPALFTCGRFDEATPATTALYRSLLPGARLRVFEDASHEHHLERPGDYLETVAAFLRQAEAGPPGRP</sequence>
<accession>G7Q989</accession>
<keyword evidence="2 3" id="KW-0378">Hydrolase</keyword>
<dbReference type="PANTHER" id="PTHR43798">
    <property type="entry name" value="MONOACYLGLYCEROL LIPASE"/>
    <property type="match status" value="1"/>
</dbReference>
<dbReference type="EMBL" id="CM001368">
    <property type="protein sequence ID" value="EHJ48132.1"/>
    <property type="molecule type" value="Genomic_DNA"/>
</dbReference>
<gene>
    <name evidence="6" type="ORF">DFW101_2126</name>
</gene>
<keyword evidence="7" id="KW-1185">Reference proteome</keyword>
<dbReference type="InterPro" id="IPR000073">
    <property type="entry name" value="AB_hydrolase_1"/>
</dbReference>
<keyword evidence="6" id="KW-0031">Aminopeptidase</keyword>
<name>G7Q989_9BACT</name>
<evidence type="ECO:0000256" key="4">
    <source>
        <dbReference type="PIRSR" id="PIRSR005539-1"/>
    </source>
</evidence>
<organism evidence="6 7">
    <name type="scientific">Solidesulfovibrio carbinoliphilus subsp. oakridgensis</name>
    <dbReference type="NCBI Taxonomy" id="694327"/>
    <lineage>
        <taxon>Bacteria</taxon>
        <taxon>Pseudomonadati</taxon>
        <taxon>Thermodesulfobacteriota</taxon>
        <taxon>Desulfovibrionia</taxon>
        <taxon>Desulfovibrionales</taxon>
        <taxon>Desulfovibrionaceae</taxon>
        <taxon>Solidesulfovibrio</taxon>
    </lineage>
</organism>
<evidence type="ECO:0000256" key="1">
    <source>
        <dbReference type="ARBA" id="ARBA00010088"/>
    </source>
</evidence>
<dbReference type="AlphaFoldDB" id="G7Q989"/>
<dbReference type="PANTHER" id="PTHR43798:SF33">
    <property type="entry name" value="HYDROLASE, PUTATIVE (AFU_ORTHOLOGUE AFUA_2G14860)-RELATED"/>
    <property type="match status" value="1"/>
</dbReference>
<dbReference type="GO" id="GO:0016020">
    <property type="term" value="C:membrane"/>
    <property type="evidence" value="ECO:0007669"/>
    <property type="project" value="TreeGrafter"/>
</dbReference>
<dbReference type="InterPro" id="IPR005945">
    <property type="entry name" value="Pro_imino_pep"/>
</dbReference>
<protein>
    <submittedName>
        <fullName evidence="6">Proline-specific peptidase</fullName>
        <ecNumber evidence="6">3.4.11.5</ecNumber>
    </submittedName>
</protein>
<evidence type="ECO:0000256" key="2">
    <source>
        <dbReference type="ARBA" id="ARBA00022801"/>
    </source>
</evidence>
<reference evidence="7" key="1">
    <citation type="journal article" date="2015" name="Genome Announc.">
        <title>High-Quality Draft Genome Sequence of Desulfovibrio carbinoliphilus FW-101-2B, an Organic Acid-Oxidizing Sulfate-Reducing Bacterium Isolated from Uranium(VI)-Contaminated Groundwater.</title>
        <authorList>
            <person name="Ramsay B.D."/>
            <person name="Hwang C."/>
            <person name="Woo H.L."/>
            <person name="Carroll S.L."/>
            <person name="Lucas S."/>
            <person name="Han J."/>
            <person name="Lapidus A.L."/>
            <person name="Cheng J.F."/>
            <person name="Goodwin L.A."/>
            <person name="Pitluck S."/>
            <person name="Peters L."/>
            <person name="Chertkov O."/>
            <person name="Held B."/>
            <person name="Detter J.C."/>
            <person name="Han C.S."/>
            <person name="Tapia R."/>
            <person name="Land M.L."/>
            <person name="Hauser L.J."/>
            <person name="Kyrpides N.C."/>
            <person name="Ivanova N.N."/>
            <person name="Mikhailova N."/>
            <person name="Pagani I."/>
            <person name="Woyke T."/>
            <person name="Arkin A.P."/>
            <person name="Dehal P."/>
            <person name="Chivian D."/>
            <person name="Criddle C.S."/>
            <person name="Wu W."/>
            <person name="Chakraborty R."/>
            <person name="Hazen T.C."/>
            <person name="Fields M.W."/>
        </authorList>
    </citation>
    <scope>NUCLEOTIDE SEQUENCE [LARGE SCALE GENOMIC DNA]</scope>
    <source>
        <strain evidence="7">FW-101-2B</strain>
    </source>
</reference>
<dbReference type="InterPro" id="IPR029058">
    <property type="entry name" value="AB_hydrolase_fold"/>
</dbReference>
<evidence type="ECO:0000256" key="3">
    <source>
        <dbReference type="PIRNR" id="PIRNR005539"/>
    </source>
</evidence>
<dbReference type="InterPro" id="IPR050266">
    <property type="entry name" value="AB_hydrolase_sf"/>
</dbReference>
<proteinExistence type="inferred from homology"/>
<dbReference type="PRINTS" id="PR00793">
    <property type="entry name" value="PROAMNOPTASE"/>
</dbReference>
<dbReference type="HOGENOM" id="CLU_020336_15_0_7"/>
<evidence type="ECO:0000259" key="5">
    <source>
        <dbReference type="Pfam" id="PF00561"/>
    </source>
</evidence>
<comment type="similarity">
    <text evidence="1 3">Belongs to the peptidase S33 family.</text>
</comment>
<feature type="active site" description="Nucleophile" evidence="4">
    <location>
        <position position="109"/>
    </location>
</feature>